<evidence type="ECO:0000313" key="1">
    <source>
        <dbReference type="EMBL" id="CAH3832332.1"/>
    </source>
</evidence>
<dbReference type="Proteomes" id="UP001152562">
    <property type="component" value="Unassembled WGS sequence"/>
</dbReference>
<evidence type="ECO:0000313" key="2">
    <source>
        <dbReference type="Proteomes" id="UP001152562"/>
    </source>
</evidence>
<accession>A0A9P0SF82</accession>
<gene>
    <name evidence="1" type="ORF">PIBRA_LOCUS161</name>
</gene>
<organism evidence="1 2">
    <name type="scientific">Pieris brassicae</name>
    <name type="common">White butterfly</name>
    <name type="synonym">Large white butterfly</name>
    <dbReference type="NCBI Taxonomy" id="7116"/>
    <lineage>
        <taxon>Eukaryota</taxon>
        <taxon>Metazoa</taxon>
        <taxon>Ecdysozoa</taxon>
        <taxon>Arthropoda</taxon>
        <taxon>Hexapoda</taxon>
        <taxon>Insecta</taxon>
        <taxon>Pterygota</taxon>
        <taxon>Neoptera</taxon>
        <taxon>Endopterygota</taxon>
        <taxon>Lepidoptera</taxon>
        <taxon>Glossata</taxon>
        <taxon>Ditrysia</taxon>
        <taxon>Papilionoidea</taxon>
        <taxon>Pieridae</taxon>
        <taxon>Pierinae</taxon>
        <taxon>Pieris</taxon>
    </lineage>
</organism>
<comment type="caution">
    <text evidence="1">The sequence shown here is derived from an EMBL/GenBank/DDBJ whole genome shotgun (WGS) entry which is preliminary data.</text>
</comment>
<proteinExistence type="predicted"/>
<protein>
    <submittedName>
        <fullName evidence="1">Uncharacterized protein</fullName>
    </submittedName>
</protein>
<dbReference type="AlphaFoldDB" id="A0A9P0SF82"/>
<name>A0A9P0SF82_PIEBR</name>
<reference evidence="1" key="1">
    <citation type="submission" date="2022-05" db="EMBL/GenBank/DDBJ databases">
        <authorList>
            <person name="Okamura Y."/>
        </authorList>
    </citation>
    <scope>NUCLEOTIDE SEQUENCE</scope>
</reference>
<dbReference type="EMBL" id="CALOZG010000001">
    <property type="protein sequence ID" value="CAH3832332.1"/>
    <property type="molecule type" value="Genomic_DNA"/>
</dbReference>
<sequence length="71" mass="7810">MRQTRRVIEATEKDETRGTRQILIIVKAAAPIKRRARAAPGPRPRTCDVCPLLAAALISADLMQLRTATSN</sequence>
<keyword evidence="2" id="KW-1185">Reference proteome</keyword>